<dbReference type="AlphaFoldDB" id="A0A810Q8U0"/>
<dbReference type="EMBL" id="AP023420">
    <property type="protein sequence ID" value="BCK84384.1"/>
    <property type="molecule type" value="Genomic_DNA"/>
</dbReference>
<organism evidence="1 2">
    <name type="scientific">Pusillibacter faecalis</name>
    <dbReference type="NCBI Taxonomy" id="2714358"/>
    <lineage>
        <taxon>Bacteria</taxon>
        <taxon>Bacillati</taxon>
        <taxon>Bacillota</taxon>
        <taxon>Clostridia</taxon>
        <taxon>Eubacteriales</taxon>
        <taxon>Oscillospiraceae</taxon>
        <taxon>Pusillibacter</taxon>
    </lineage>
</organism>
<reference evidence="1" key="1">
    <citation type="submission" date="2020-09" db="EMBL/GenBank/DDBJ databases">
        <title>New species isolated from human feces.</title>
        <authorList>
            <person name="Kitahara M."/>
            <person name="Shigeno Y."/>
            <person name="Shime M."/>
            <person name="Matsumoto Y."/>
            <person name="Nakamura S."/>
            <person name="Motooka D."/>
            <person name="Fukuoka S."/>
            <person name="Nishikawa H."/>
            <person name="Benno Y."/>
        </authorList>
    </citation>
    <scope>NUCLEOTIDE SEQUENCE</scope>
    <source>
        <strain evidence="1">MM59</strain>
    </source>
</reference>
<dbReference type="Proteomes" id="UP000679848">
    <property type="component" value="Chromosome"/>
</dbReference>
<accession>A0A810Q8U0</accession>
<gene>
    <name evidence="1" type="ORF">MM59RIKEN_17030</name>
</gene>
<evidence type="ECO:0000313" key="1">
    <source>
        <dbReference type="EMBL" id="BCK84384.1"/>
    </source>
</evidence>
<evidence type="ECO:0000313" key="2">
    <source>
        <dbReference type="Proteomes" id="UP000679848"/>
    </source>
</evidence>
<dbReference type="RefSeq" id="WP_213543117.1">
    <property type="nucleotide sequence ID" value="NZ_AP023420.1"/>
</dbReference>
<name>A0A810Q8U0_9FIRM</name>
<dbReference type="KEGG" id="pfaa:MM59RIKEN_17030"/>
<protein>
    <submittedName>
        <fullName evidence="1">Uncharacterized protein</fullName>
    </submittedName>
</protein>
<keyword evidence="2" id="KW-1185">Reference proteome</keyword>
<sequence>MQHTTSHELSQWAETDRILREDFNSDNAKIEAALADHAAALSRLGNCKIEYGSYTGTGRCGLDRNSLTFSGSPLAVIVVDGTFGSHLIMLRDAIRALYLSYTKEDITMVSLRWEPENGVSWFANTAEQQANAASRTYYYIALLAADE</sequence>
<proteinExistence type="predicted"/>